<protein>
    <submittedName>
        <fullName evidence="1">Uncharacterized protein</fullName>
    </submittedName>
</protein>
<dbReference type="Gramene" id="TuG1812G0600001861.01.T03">
    <property type="protein sequence ID" value="TuG1812G0600001861.01.T03.cds422107"/>
    <property type="gene ID" value="TuG1812G0600001861.01"/>
</dbReference>
<evidence type="ECO:0000313" key="1">
    <source>
        <dbReference type="EnsemblPlants" id="TuG1812G0600001861.01.T03.cds422107"/>
    </source>
</evidence>
<sequence>MNVHLCSNFKEVCFTLLFLQYDLEYMISFSYFPSYKFIGIKVELQVYGSVYHCKVVYGSVYHCRFLTPSNFNVFVFLSIEACSSTIK</sequence>
<evidence type="ECO:0000313" key="2">
    <source>
        <dbReference type="Proteomes" id="UP000015106"/>
    </source>
</evidence>
<dbReference type="EnsemblPlants" id="TuG1812G0600001861.01.T03">
    <property type="protein sequence ID" value="TuG1812G0600001861.01.T03.cds422107"/>
    <property type="gene ID" value="TuG1812G0600001861.01"/>
</dbReference>
<keyword evidence="2" id="KW-1185">Reference proteome</keyword>
<dbReference type="AlphaFoldDB" id="A0A8R7QQI9"/>
<dbReference type="Proteomes" id="UP000015106">
    <property type="component" value="Chromosome 6"/>
</dbReference>
<organism evidence="1 2">
    <name type="scientific">Triticum urartu</name>
    <name type="common">Red wild einkorn</name>
    <name type="synonym">Crithodium urartu</name>
    <dbReference type="NCBI Taxonomy" id="4572"/>
    <lineage>
        <taxon>Eukaryota</taxon>
        <taxon>Viridiplantae</taxon>
        <taxon>Streptophyta</taxon>
        <taxon>Embryophyta</taxon>
        <taxon>Tracheophyta</taxon>
        <taxon>Spermatophyta</taxon>
        <taxon>Magnoliopsida</taxon>
        <taxon>Liliopsida</taxon>
        <taxon>Poales</taxon>
        <taxon>Poaceae</taxon>
        <taxon>BOP clade</taxon>
        <taxon>Pooideae</taxon>
        <taxon>Triticodae</taxon>
        <taxon>Triticeae</taxon>
        <taxon>Triticinae</taxon>
        <taxon>Triticum</taxon>
    </lineage>
</organism>
<reference evidence="1" key="3">
    <citation type="submission" date="2022-06" db="UniProtKB">
        <authorList>
            <consortium name="EnsemblPlants"/>
        </authorList>
    </citation>
    <scope>IDENTIFICATION</scope>
</reference>
<proteinExistence type="predicted"/>
<accession>A0A8R7QQI9</accession>
<reference evidence="1" key="2">
    <citation type="submission" date="2018-03" db="EMBL/GenBank/DDBJ databases">
        <title>The Triticum urartu genome reveals the dynamic nature of wheat genome evolution.</title>
        <authorList>
            <person name="Ling H."/>
            <person name="Ma B."/>
            <person name="Shi X."/>
            <person name="Liu H."/>
            <person name="Dong L."/>
            <person name="Sun H."/>
            <person name="Cao Y."/>
            <person name="Gao Q."/>
            <person name="Zheng S."/>
            <person name="Li Y."/>
            <person name="Yu Y."/>
            <person name="Du H."/>
            <person name="Qi M."/>
            <person name="Li Y."/>
            <person name="Yu H."/>
            <person name="Cui Y."/>
            <person name="Wang N."/>
            <person name="Chen C."/>
            <person name="Wu H."/>
            <person name="Zhao Y."/>
            <person name="Zhang J."/>
            <person name="Li Y."/>
            <person name="Zhou W."/>
            <person name="Zhang B."/>
            <person name="Hu W."/>
            <person name="Eijk M."/>
            <person name="Tang J."/>
            <person name="Witsenboer H."/>
            <person name="Zhao S."/>
            <person name="Li Z."/>
            <person name="Zhang A."/>
            <person name="Wang D."/>
            <person name="Liang C."/>
        </authorList>
    </citation>
    <scope>NUCLEOTIDE SEQUENCE [LARGE SCALE GENOMIC DNA]</scope>
    <source>
        <strain evidence="1">cv. G1812</strain>
    </source>
</reference>
<reference evidence="2" key="1">
    <citation type="journal article" date="2013" name="Nature">
        <title>Draft genome of the wheat A-genome progenitor Triticum urartu.</title>
        <authorList>
            <person name="Ling H.Q."/>
            <person name="Zhao S."/>
            <person name="Liu D."/>
            <person name="Wang J."/>
            <person name="Sun H."/>
            <person name="Zhang C."/>
            <person name="Fan H."/>
            <person name="Li D."/>
            <person name="Dong L."/>
            <person name="Tao Y."/>
            <person name="Gao C."/>
            <person name="Wu H."/>
            <person name="Li Y."/>
            <person name="Cui Y."/>
            <person name="Guo X."/>
            <person name="Zheng S."/>
            <person name="Wang B."/>
            <person name="Yu K."/>
            <person name="Liang Q."/>
            <person name="Yang W."/>
            <person name="Lou X."/>
            <person name="Chen J."/>
            <person name="Feng M."/>
            <person name="Jian J."/>
            <person name="Zhang X."/>
            <person name="Luo G."/>
            <person name="Jiang Y."/>
            <person name="Liu J."/>
            <person name="Wang Z."/>
            <person name="Sha Y."/>
            <person name="Zhang B."/>
            <person name="Wu H."/>
            <person name="Tang D."/>
            <person name="Shen Q."/>
            <person name="Xue P."/>
            <person name="Zou S."/>
            <person name="Wang X."/>
            <person name="Liu X."/>
            <person name="Wang F."/>
            <person name="Yang Y."/>
            <person name="An X."/>
            <person name="Dong Z."/>
            <person name="Zhang K."/>
            <person name="Zhang X."/>
            <person name="Luo M.C."/>
            <person name="Dvorak J."/>
            <person name="Tong Y."/>
            <person name="Wang J."/>
            <person name="Yang H."/>
            <person name="Li Z."/>
            <person name="Wang D."/>
            <person name="Zhang A."/>
            <person name="Wang J."/>
        </authorList>
    </citation>
    <scope>NUCLEOTIDE SEQUENCE</scope>
    <source>
        <strain evidence="2">cv. G1812</strain>
    </source>
</reference>
<name>A0A8R7QQI9_TRIUA</name>